<dbReference type="EMBL" id="JH431790">
    <property type="status" value="NOT_ANNOTATED_CDS"/>
    <property type="molecule type" value="Genomic_DNA"/>
</dbReference>
<dbReference type="Gene3D" id="1.25.40.10">
    <property type="entry name" value="Tetratricopeptide repeat domain"/>
    <property type="match status" value="1"/>
</dbReference>
<feature type="repeat" description="TPR" evidence="1">
    <location>
        <begin position="118"/>
        <end position="151"/>
    </location>
</feature>
<dbReference type="PANTHER" id="PTHR15544:SF0">
    <property type="entry name" value="TETRATRICOPEPTIDE REPEAT PROTEIN 33"/>
    <property type="match status" value="1"/>
</dbReference>
<accession>T1JIH8</accession>
<sequence length="209" mass="24213">MASFGWKRKINSVSKNNLFTNDDDTNTRQKPFPFKRMKTPNVTEDVMSKCLRLKNEGTILADSERHWEAIKKWDEAVKLNPTDEKLHEMMAQVYLLLNELLPAVKCAKKCVKTNPKWWIGYQTYGRTLLGIGEVKMAIRSFSKALHIQPDVIELREDDINWACTLLKQHNEMTTTKCRENADLIDIDEDNECKQVAKWTPDGNPVTEID</sequence>
<reference evidence="3" key="1">
    <citation type="submission" date="2011-05" db="EMBL/GenBank/DDBJ databases">
        <authorList>
            <person name="Richards S.R."/>
            <person name="Qu J."/>
            <person name="Jiang H."/>
            <person name="Jhangiani S.N."/>
            <person name="Agravi P."/>
            <person name="Goodspeed R."/>
            <person name="Gross S."/>
            <person name="Mandapat C."/>
            <person name="Jackson L."/>
            <person name="Mathew T."/>
            <person name="Pu L."/>
            <person name="Thornton R."/>
            <person name="Saada N."/>
            <person name="Wilczek-Boney K.B."/>
            <person name="Lee S."/>
            <person name="Kovar C."/>
            <person name="Wu Y."/>
            <person name="Scherer S.E."/>
            <person name="Worley K.C."/>
            <person name="Muzny D.M."/>
            <person name="Gibbs R."/>
        </authorList>
    </citation>
    <scope>NUCLEOTIDE SEQUENCE</scope>
    <source>
        <strain evidence="3">Brora</strain>
    </source>
</reference>
<dbReference type="InterPro" id="IPR019734">
    <property type="entry name" value="TPR_rpt"/>
</dbReference>
<dbReference type="PANTHER" id="PTHR15544">
    <property type="entry name" value="OSMOSIS RESPONSIVE FACTOR"/>
    <property type="match status" value="1"/>
</dbReference>
<dbReference type="SMART" id="SM00028">
    <property type="entry name" value="TPR"/>
    <property type="match status" value="3"/>
</dbReference>
<dbReference type="EnsemblMetazoa" id="SMAR013659-RA">
    <property type="protein sequence ID" value="SMAR013659-PA"/>
    <property type="gene ID" value="SMAR013659"/>
</dbReference>
<evidence type="ECO:0000313" key="2">
    <source>
        <dbReference type="EnsemblMetazoa" id="SMAR013659-PA"/>
    </source>
</evidence>
<dbReference type="PhylomeDB" id="T1JIH8"/>
<reference evidence="2" key="2">
    <citation type="submission" date="2015-02" db="UniProtKB">
        <authorList>
            <consortium name="EnsemblMetazoa"/>
        </authorList>
    </citation>
    <scope>IDENTIFICATION</scope>
</reference>
<evidence type="ECO:0000256" key="1">
    <source>
        <dbReference type="PROSITE-ProRule" id="PRU00339"/>
    </source>
</evidence>
<dbReference type="SUPFAM" id="SSF48452">
    <property type="entry name" value="TPR-like"/>
    <property type="match status" value="1"/>
</dbReference>
<dbReference type="AlphaFoldDB" id="T1JIH8"/>
<protein>
    <submittedName>
        <fullName evidence="2">Uncharacterized protein</fullName>
    </submittedName>
</protein>
<dbReference type="InterPro" id="IPR052658">
    <property type="entry name" value="TPR-containing"/>
</dbReference>
<organism evidence="2 3">
    <name type="scientific">Strigamia maritima</name>
    <name type="common">European centipede</name>
    <name type="synonym">Geophilus maritimus</name>
    <dbReference type="NCBI Taxonomy" id="126957"/>
    <lineage>
        <taxon>Eukaryota</taxon>
        <taxon>Metazoa</taxon>
        <taxon>Ecdysozoa</taxon>
        <taxon>Arthropoda</taxon>
        <taxon>Myriapoda</taxon>
        <taxon>Chilopoda</taxon>
        <taxon>Pleurostigmophora</taxon>
        <taxon>Geophilomorpha</taxon>
        <taxon>Linotaeniidae</taxon>
        <taxon>Strigamia</taxon>
    </lineage>
</organism>
<dbReference type="HOGENOM" id="CLU_114375_0_0_1"/>
<dbReference type="STRING" id="126957.T1JIH8"/>
<keyword evidence="3" id="KW-1185">Reference proteome</keyword>
<evidence type="ECO:0000313" key="3">
    <source>
        <dbReference type="Proteomes" id="UP000014500"/>
    </source>
</evidence>
<dbReference type="Proteomes" id="UP000014500">
    <property type="component" value="Unassembled WGS sequence"/>
</dbReference>
<proteinExistence type="predicted"/>
<dbReference type="eggNOG" id="KOG0553">
    <property type="taxonomic scope" value="Eukaryota"/>
</dbReference>
<dbReference type="PROSITE" id="PS50005">
    <property type="entry name" value="TPR"/>
    <property type="match status" value="1"/>
</dbReference>
<keyword evidence="1" id="KW-0802">TPR repeat</keyword>
<dbReference type="OMA" id="IHEMRAQ"/>
<dbReference type="InterPro" id="IPR011990">
    <property type="entry name" value="TPR-like_helical_dom_sf"/>
</dbReference>
<name>T1JIH8_STRMM</name>